<evidence type="ECO:0000313" key="1">
    <source>
        <dbReference type="EMBL" id="PWA43152.1"/>
    </source>
</evidence>
<accession>A0A2U1L2A9</accession>
<dbReference type="Proteomes" id="UP000245207">
    <property type="component" value="Unassembled WGS sequence"/>
</dbReference>
<dbReference type="EMBL" id="PKPP01011995">
    <property type="protein sequence ID" value="PWA43152.1"/>
    <property type="molecule type" value="Genomic_DNA"/>
</dbReference>
<comment type="caution">
    <text evidence="1">The sequence shown here is derived from an EMBL/GenBank/DDBJ whole genome shotgun (WGS) entry which is preliminary data.</text>
</comment>
<dbReference type="AlphaFoldDB" id="A0A2U1L2A9"/>
<evidence type="ECO:0000313" key="2">
    <source>
        <dbReference type="Proteomes" id="UP000245207"/>
    </source>
</evidence>
<reference evidence="1 2" key="1">
    <citation type="journal article" date="2018" name="Mol. Plant">
        <title>The genome of Artemisia annua provides insight into the evolution of Asteraceae family and artemisinin biosynthesis.</title>
        <authorList>
            <person name="Shen Q."/>
            <person name="Zhang L."/>
            <person name="Liao Z."/>
            <person name="Wang S."/>
            <person name="Yan T."/>
            <person name="Shi P."/>
            <person name="Liu M."/>
            <person name="Fu X."/>
            <person name="Pan Q."/>
            <person name="Wang Y."/>
            <person name="Lv Z."/>
            <person name="Lu X."/>
            <person name="Zhang F."/>
            <person name="Jiang W."/>
            <person name="Ma Y."/>
            <person name="Chen M."/>
            <person name="Hao X."/>
            <person name="Li L."/>
            <person name="Tang Y."/>
            <person name="Lv G."/>
            <person name="Zhou Y."/>
            <person name="Sun X."/>
            <person name="Brodelius P.E."/>
            <person name="Rose J.K.C."/>
            <person name="Tang K."/>
        </authorList>
    </citation>
    <scope>NUCLEOTIDE SEQUENCE [LARGE SCALE GENOMIC DNA]</scope>
    <source>
        <strain evidence="2">cv. Huhao1</strain>
        <tissue evidence="1">Leaf</tissue>
    </source>
</reference>
<organism evidence="1 2">
    <name type="scientific">Artemisia annua</name>
    <name type="common">Sweet wormwood</name>
    <dbReference type="NCBI Taxonomy" id="35608"/>
    <lineage>
        <taxon>Eukaryota</taxon>
        <taxon>Viridiplantae</taxon>
        <taxon>Streptophyta</taxon>
        <taxon>Embryophyta</taxon>
        <taxon>Tracheophyta</taxon>
        <taxon>Spermatophyta</taxon>
        <taxon>Magnoliopsida</taxon>
        <taxon>eudicotyledons</taxon>
        <taxon>Gunneridae</taxon>
        <taxon>Pentapetalae</taxon>
        <taxon>asterids</taxon>
        <taxon>campanulids</taxon>
        <taxon>Asterales</taxon>
        <taxon>Asteraceae</taxon>
        <taxon>Asteroideae</taxon>
        <taxon>Anthemideae</taxon>
        <taxon>Artemisiinae</taxon>
        <taxon>Artemisia</taxon>
    </lineage>
</organism>
<protein>
    <submittedName>
        <fullName evidence="1">Uncharacterized protein</fullName>
    </submittedName>
</protein>
<proteinExistence type="predicted"/>
<dbReference type="InterPro" id="IPR040256">
    <property type="entry name" value="At4g02000-like"/>
</dbReference>
<gene>
    <name evidence="1" type="ORF">CTI12_AA540650</name>
</gene>
<dbReference type="OrthoDB" id="1002340at2759"/>
<dbReference type="PANTHER" id="PTHR31286:SF99">
    <property type="entry name" value="DUF4283 DOMAIN-CONTAINING PROTEIN"/>
    <property type="match status" value="1"/>
</dbReference>
<name>A0A2U1L2A9_ARTAN</name>
<keyword evidence="2" id="KW-1185">Reference proteome</keyword>
<sequence>MSGIGKPLIMDKMTRDRCINKRGKSSYARVLVEVSADFDLPKFVEIEYPAKNLNVGKVKCLEVGYQWKPPQCTFCCVFGHSHEECIVRPKCAAEIEAIEAFEASKIAERLQWLRRNKKSLLLSHVFGPSNGASSSRKNSYAVPSKVGSKKVFKAPSKPVRIDKMKNVLSNNSNDMEVTNSYGILEDVEDDWDVENDMYLDEKLAVDEFLKVKEYPLSDGTGQFMKVQYEPGEMEMHEETHVSKQKLNRVCSKVFGNWNWLSNTACCEDYTRIIIGWDPNSVDVMILDQSDLVVHCFVESINSDES</sequence>
<dbReference type="PANTHER" id="PTHR31286">
    <property type="entry name" value="GLYCINE-RICH CELL WALL STRUCTURAL PROTEIN 1.8-LIKE"/>
    <property type="match status" value="1"/>
</dbReference>